<dbReference type="InterPro" id="IPR038298">
    <property type="entry name" value="Daxx_N_sf"/>
</dbReference>
<evidence type="ECO:0000256" key="4">
    <source>
        <dbReference type="ARBA" id="ARBA00022454"/>
    </source>
</evidence>
<evidence type="ECO:0000256" key="5">
    <source>
        <dbReference type="ARBA" id="ARBA00022490"/>
    </source>
</evidence>
<dbReference type="Gene3D" id="1.20.58.2170">
    <property type="match status" value="1"/>
</dbReference>
<keyword evidence="4" id="KW-0158">Chromosome</keyword>
<keyword evidence="12" id="KW-1185">Reference proteome</keyword>
<evidence type="ECO:0000256" key="7">
    <source>
        <dbReference type="ARBA" id="ARBA00023054"/>
    </source>
</evidence>
<dbReference type="AlphaFoldDB" id="A0A9R0EM19"/>
<evidence type="ECO:0000256" key="9">
    <source>
        <dbReference type="ARBA" id="ARBA00023242"/>
    </source>
</evidence>
<dbReference type="GO" id="GO:0006915">
    <property type="term" value="P:apoptotic process"/>
    <property type="evidence" value="ECO:0007669"/>
    <property type="project" value="UniProtKB-KW"/>
</dbReference>
<evidence type="ECO:0000256" key="6">
    <source>
        <dbReference type="ARBA" id="ARBA00022703"/>
    </source>
</evidence>
<dbReference type="GO" id="GO:0042393">
    <property type="term" value="F:histone binding"/>
    <property type="evidence" value="ECO:0007669"/>
    <property type="project" value="InterPro"/>
</dbReference>
<dbReference type="Proteomes" id="UP000829999">
    <property type="component" value="Chromosome 5"/>
</dbReference>
<evidence type="ECO:0000259" key="11">
    <source>
        <dbReference type="Pfam" id="PF20920"/>
    </source>
</evidence>
<keyword evidence="7" id="KW-0175">Coiled coil</keyword>
<evidence type="ECO:0000313" key="13">
    <source>
        <dbReference type="RefSeq" id="XP_035444107.2"/>
    </source>
</evidence>
<feature type="compositionally biased region" description="Basic and acidic residues" evidence="10">
    <location>
        <begin position="279"/>
        <end position="295"/>
    </location>
</feature>
<dbReference type="InterPro" id="IPR046426">
    <property type="entry name" value="DAXX_histone-bd_sf"/>
</dbReference>
<dbReference type="RefSeq" id="XP_035444107.2">
    <property type="nucleotide sequence ID" value="XM_035588214.2"/>
</dbReference>
<dbReference type="GO" id="GO:0005694">
    <property type="term" value="C:chromosome"/>
    <property type="evidence" value="ECO:0007669"/>
    <property type="project" value="UniProtKB-SubCell"/>
</dbReference>
<dbReference type="Gene3D" id="1.10.8.810">
    <property type="entry name" value="Daxx helical bundle domain"/>
    <property type="match status" value="1"/>
</dbReference>
<feature type="region of interest" description="Disordered" evidence="10">
    <location>
        <begin position="192"/>
        <end position="228"/>
    </location>
</feature>
<keyword evidence="5" id="KW-0963">Cytoplasm</keyword>
<dbReference type="InterPro" id="IPR046378">
    <property type="entry name" value="DAXX_histone-bd"/>
</dbReference>
<evidence type="ECO:0000256" key="1">
    <source>
        <dbReference type="ARBA" id="ARBA00004123"/>
    </source>
</evidence>
<keyword evidence="9" id="KW-0539">Nucleus</keyword>
<evidence type="ECO:0000313" key="12">
    <source>
        <dbReference type="Proteomes" id="UP000829999"/>
    </source>
</evidence>
<reference evidence="13" key="1">
    <citation type="submission" date="2025-08" db="UniProtKB">
        <authorList>
            <consortium name="RefSeq"/>
        </authorList>
    </citation>
    <scope>IDENTIFICATION</scope>
    <source>
        <tissue evidence="13">Whole larval tissue</tissue>
    </source>
</reference>
<dbReference type="GO" id="GO:0006355">
    <property type="term" value="P:regulation of DNA-templated transcription"/>
    <property type="evidence" value="ECO:0007669"/>
    <property type="project" value="UniProtKB-ARBA"/>
</dbReference>
<name>A0A9R0EM19_SPOFR</name>
<feature type="region of interest" description="Disordered" evidence="10">
    <location>
        <begin position="904"/>
        <end position="935"/>
    </location>
</feature>
<keyword evidence="8" id="KW-0143">Chaperone</keyword>
<feature type="compositionally biased region" description="Polar residues" evidence="10">
    <location>
        <begin position="296"/>
        <end position="305"/>
    </location>
</feature>
<evidence type="ECO:0000256" key="2">
    <source>
        <dbReference type="ARBA" id="ARBA00004286"/>
    </source>
</evidence>
<organism evidence="12 13">
    <name type="scientific">Spodoptera frugiperda</name>
    <name type="common">Fall armyworm</name>
    <dbReference type="NCBI Taxonomy" id="7108"/>
    <lineage>
        <taxon>Eukaryota</taxon>
        <taxon>Metazoa</taxon>
        <taxon>Ecdysozoa</taxon>
        <taxon>Arthropoda</taxon>
        <taxon>Hexapoda</taxon>
        <taxon>Insecta</taxon>
        <taxon>Pterygota</taxon>
        <taxon>Neoptera</taxon>
        <taxon>Endopterygota</taxon>
        <taxon>Lepidoptera</taxon>
        <taxon>Glossata</taxon>
        <taxon>Ditrysia</taxon>
        <taxon>Noctuoidea</taxon>
        <taxon>Noctuidae</taxon>
        <taxon>Amphipyrinae</taxon>
        <taxon>Spodoptera</taxon>
    </lineage>
</organism>
<sequence length="1061" mass="118938">MNSEPVIIDDDDVDNSAVVIIDDDVKVIERKPPSPIIIDDEPHTETKDSTAEKAFITNLRNNSLMNKIIHTCMNMPNNTGMERVIQKTLVPLYRDTNPILKRSSKLTSLLKKIHKMLLQDPDHKFLHIKTLCEELKSGNVRKKVPFVTLATNLREKDKYSDSTDAQTDLWYSGPIRETNTGTTETEVEVIETEEEINKNPKRRKRKQNIKTQGKKRKPKRVIEKQHKKICKTDKTKTDVIELDNSDNESCNHATSVEATTSITSEGSERISPNSSTGEDSNKENNDSTAEKENNESKPGNESSGCKPQKENELEQDNNKFQHKINTIFYVHDYPVVQDPRLPTCSIPMQNPPLSINNTAPSQNPPLSINSTAPILNSLLTVNSDSMIRNPVPENNNISKTVAVIEYSASANENNLCSKDGVDIEVLIPQTHIENGCKVSNGTPNSIETEETCSNIDIEVLIPQTHIQNGCKVSNGTPNSIETKERCSENGTVTKQSRGKRKYGEVQDVLVPENCRENGLPMDRVESEKDQNLTVAKNKMETEIVKDFVVPKNPRENIIGQDLLVPKNHIDMVVSDDKPYDPNIVAFHERCIVAYKQKLAELEEQEVTDDSPKCSPYLLCAKLKEKIVESYKKICEITGASAAIAKRCEIRLNVAEGHHPGPAKQLERFLNSTIRDDGLIKFPDFEEVLQCVNTSNIGDQLGWSSQQILKEASALFVQCGQALQKRRQKREYEDLMSLVRDRDLDDDDPAEKDPWLLAKLEANKQIAKYNENDILNRFAAMENLRYPAQEGLFCEEGAVVFESDNDSSNESASEDCEDYIPVNEITSIHDTQDTPTSDHAEDTIDIRCRTPSLLKTLLFESATEYNQTNNSIRVLNGSSFKNSALLNSSSQPSLVNSNITKSVQSVQRETNVNTSSPTSDNVGNSSPVDVKNVPQRTDKSLAINVTDKEVVSKDNKNCEIDNIVEENVSVTNIKKEKESIKINFSEPIDSISFIPNCNNSSTNTDCIESNIKTEPTVKPERLDVQAMLNELGDNFECTVFDIEDPFLVIEISSDDYSDDDDL</sequence>
<proteinExistence type="predicted"/>
<accession>A0A9R0EM19</accession>
<evidence type="ECO:0000256" key="10">
    <source>
        <dbReference type="SAM" id="MobiDB-lite"/>
    </source>
</evidence>
<dbReference type="GeneID" id="118271944"/>
<dbReference type="Pfam" id="PF20920">
    <property type="entry name" value="DAXX_hist_bd"/>
    <property type="match status" value="1"/>
</dbReference>
<gene>
    <name evidence="13" type="primary">LOC118271944</name>
</gene>
<dbReference type="OrthoDB" id="7492809at2759"/>
<feature type="region of interest" description="Disordered" evidence="10">
    <location>
        <begin position="245"/>
        <end position="313"/>
    </location>
</feature>
<evidence type="ECO:0000256" key="3">
    <source>
        <dbReference type="ARBA" id="ARBA00004496"/>
    </source>
</evidence>
<dbReference type="GO" id="GO:0005634">
    <property type="term" value="C:nucleus"/>
    <property type="evidence" value="ECO:0007669"/>
    <property type="project" value="UniProtKB-SubCell"/>
</dbReference>
<feature type="domain" description="Daxx histone-binding" evidence="11">
    <location>
        <begin position="696"/>
        <end position="778"/>
    </location>
</feature>
<protein>
    <submittedName>
        <fullName evidence="13">Uncharacterized protein LOC118271944</fullName>
    </submittedName>
</protein>
<feature type="compositionally biased region" description="Polar residues" evidence="10">
    <location>
        <begin position="247"/>
        <end position="278"/>
    </location>
</feature>
<dbReference type="GO" id="GO:0005737">
    <property type="term" value="C:cytoplasm"/>
    <property type="evidence" value="ECO:0007669"/>
    <property type="project" value="UniProtKB-SubCell"/>
</dbReference>
<feature type="compositionally biased region" description="Polar residues" evidence="10">
    <location>
        <begin position="904"/>
        <end position="926"/>
    </location>
</feature>
<evidence type="ECO:0000256" key="8">
    <source>
        <dbReference type="ARBA" id="ARBA00023186"/>
    </source>
</evidence>
<feature type="compositionally biased region" description="Basic residues" evidence="10">
    <location>
        <begin position="199"/>
        <end position="219"/>
    </location>
</feature>
<comment type="subcellular location">
    <subcellularLocation>
        <location evidence="2">Chromosome</location>
    </subcellularLocation>
    <subcellularLocation>
        <location evidence="3">Cytoplasm</location>
    </subcellularLocation>
    <subcellularLocation>
        <location evidence="1">Nucleus</location>
    </subcellularLocation>
</comment>
<keyword evidence="6" id="KW-0053">Apoptosis</keyword>